<dbReference type="RefSeq" id="WP_073005044.1">
    <property type="nucleotide sequence ID" value="NZ_FQZO01000001.1"/>
</dbReference>
<dbReference type="STRING" id="1121298.SAMN05444401_1480"/>
<evidence type="ECO:0000256" key="1">
    <source>
        <dbReference type="ARBA" id="ARBA00001966"/>
    </source>
</evidence>
<dbReference type="GO" id="GO:0016836">
    <property type="term" value="F:hydro-lyase activity"/>
    <property type="evidence" value="ECO:0007669"/>
    <property type="project" value="UniProtKB-ARBA"/>
</dbReference>
<evidence type="ECO:0000256" key="3">
    <source>
        <dbReference type="ARBA" id="ARBA00023014"/>
    </source>
</evidence>
<name>A0A1M6DI92_9CLOT</name>
<dbReference type="GO" id="GO:0051536">
    <property type="term" value="F:iron-sulfur cluster binding"/>
    <property type="evidence" value="ECO:0007669"/>
    <property type="project" value="UniProtKB-KW"/>
</dbReference>
<evidence type="ECO:0000313" key="4">
    <source>
        <dbReference type="EMBL" id="SHI72851.1"/>
    </source>
</evidence>
<dbReference type="Proteomes" id="UP000184080">
    <property type="component" value="Unassembled WGS sequence"/>
</dbReference>
<protein>
    <submittedName>
        <fullName evidence="4">Benzoyl-CoA reductase/2-hydroxyglutaryl-CoA dehydratase subunit, BcrC/BadD/HgdB</fullName>
    </submittedName>
</protein>
<accession>A0A1M6DI92</accession>
<evidence type="ECO:0000313" key="5">
    <source>
        <dbReference type="Proteomes" id="UP000184080"/>
    </source>
</evidence>
<comment type="cofactor">
    <cofactor evidence="1">
        <name>[4Fe-4S] cluster</name>
        <dbReference type="ChEBI" id="CHEBI:49883"/>
    </cofactor>
</comment>
<keyword evidence="3" id="KW-0479">Metal-binding</keyword>
<proteinExistence type="inferred from homology"/>
<dbReference type="EMBL" id="FQZO01000001">
    <property type="protein sequence ID" value="SHI72851.1"/>
    <property type="molecule type" value="Genomic_DNA"/>
</dbReference>
<keyword evidence="3" id="KW-0408">Iron</keyword>
<gene>
    <name evidence="4" type="ORF">SAMN05444401_1480</name>
</gene>
<dbReference type="PANTHER" id="PTHR30548:SF2">
    <property type="entry name" value="2-HYDROXYACYL-COA DEHYDRATASE,D-COMPONENT"/>
    <property type="match status" value="1"/>
</dbReference>
<sequence>MESEIKEVKGLGRFYNKDSRTFRKREWKGFKDTMYDYGRWLKLYGYMTVRLGAHPILMIKALKRYRWMVSFLTASNMIDKHTLGLRGKELRYAHEQFFSLVHSSVDCVATMIVRDKHIRPNSKKAAKLREKTIMFDEMTPKFIMAGFPTLKWVDIAMLAVGMPSEIDQSANPYYIDVVEHFGLAPDLCPFPATESGVAVADDYPIVGKTYITSSMPCDGSLGQVAFMTRYLKDIPIFQITPPQRFKEEQVQDYAVKNLQVCIEFIETHYNVKWDWDSFWKGCQMYNEEVQCMLNKWDVNCTDYPQVCNGALALQREYEFMGTGCLDPFFLKTDLKVDKMMKKGYEQDRKNDANKPKYRAIVWACPAHYYTNFTYWAQHCWGVKTMVDMECMLSHHFMHIGDKDQAMIDMAKSYEKMMMRSHTNGGYANSLDECWKMCEKFNANIVIMFDHVSCKNVGGLHGLFEEQARERGIHMIWIPHDLMDARTVSRREMREAFNKYMINVFREKPLDPTLVDYEDTLAW</sequence>
<dbReference type="OrthoDB" id="2016792at2"/>
<dbReference type="AlphaFoldDB" id="A0A1M6DI92"/>
<organism evidence="4 5">
    <name type="scientific">Clostridium amylolyticum</name>
    <dbReference type="NCBI Taxonomy" id="1121298"/>
    <lineage>
        <taxon>Bacteria</taxon>
        <taxon>Bacillati</taxon>
        <taxon>Bacillota</taxon>
        <taxon>Clostridia</taxon>
        <taxon>Eubacteriales</taxon>
        <taxon>Clostridiaceae</taxon>
        <taxon>Clostridium</taxon>
    </lineage>
</organism>
<comment type="similarity">
    <text evidence="2">Belongs to the FldB/FldC dehydratase alpha/beta subunit family.</text>
</comment>
<evidence type="ECO:0000256" key="2">
    <source>
        <dbReference type="ARBA" id="ARBA00005806"/>
    </source>
</evidence>
<keyword evidence="5" id="KW-1185">Reference proteome</keyword>
<dbReference type="PANTHER" id="PTHR30548">
    <property type="entry name" value="2-HYDROXYGLUTARYL-COA DEHYDRATASE, D-COMPONENT-RELATED"/>
    <property type="match status" value="1"/>
</dbReference>
<dbReference type="Pfam" id="PF06050">
    <property type="entry name" value="HGD-D"/>
    <property type="match status" value="1"/>
</dbReference>
<reference evidence="4 5" key="1">
    <citation type="submission" date="2016-11" db="EMBL/GenBank/DDBJ databases">
        <authorList>
            <person name="Jaros S."/>
            <person name="Januszkiewicz K."/>
            <person name="Wedrychowicz H."/>
        </authorList>
    </citation>
    <scope>NUCLEOTIDE SEQUENCE [LARGE SCALE GENOMIC DNA]</scope>
    <source>
        <strain evidence="4 5">DSM 21864</strain>
    </source>
</reference>
<dbReference type="InterPro" id="IPR010327">
    <property type="entry name" value="FldB/FldC_alpha/beta"/>
</dbReference>
<keyword evidence="3" id="KW-0411">Iron-sulfur</keyword>